<dbReference type="AlphaFoldDB" id="A0A1R4IK65"/>
<comment type="subcellular location">
    <subcellularLocation>
        <location evidence="1">Membrane</location>
        <topology evidence="1">Multi-pass membrane protein</topology>
    </subcellularLocation>
</comment>
<dbReference type="EMBL" id="FUKQ01000010">
    <property type="protein sequence ID" value="SJN20282.1"/>
    <property type="molecule type" value="Genomic_DNA"/>
</dbReference>
<dbReference type="STRING" id="1255658.FM114_02285"/>
<feature type="transmembrane region" description="Helical" evidence="8">
    <location>
        <begin position="413"/>
        <end position="432"/>
    </location>
</feature>
<evidence type="ECO:0000256" key="1">
    <source>
        <dbReference type="ARBA" id="ARBA00004141"/>
    </source>
</evidence>
<dbReference type="Pfam" id="PF00324">
    <property type="entry name" value="AA_permease"/>
    <property type="match status" value="1"/>
</dbReference>
<organism evidence="10 11">
    <name type="scientific">Luteococcus japonicus LSP_Lj1</name>
    <dbReference type="NCBI Taxonomy" id="1255658"/>
    <lineage>
        <taxon>Bacteria</taxon>
        <taxon>Bacillati</taxon>
        <taxon>Actinomycetota</taxon>
        <taxon>Actinomycetes</taxon>
        <taxon>Propionibacteriales</taxon>
        <taxon>Propionibacteriaceae</taxon>
        <taxon>Luteococcus</taxon>
    </lineage>
</organism>
<feature type="transmembrane region" description="Helical" evidence="8">
    <location>
        <begin position="367"/>
        <end position="393"/>
    </location>
</feature>
<evidence type="ECO:0000256" key="2">
    <source>
        <dbReference type="ARBA" id="ARBA00008583"/>
    </source>
</evidence>
<evidence type="ECO:0000256" key="6">
    <source>
        <dbReference type="ARBA" id="ARBA00022989"/>
    </source>
</evidence>
<keyword evidence="4 8" id="KW-0812">Transmembrane</keyword>
<dbReference type="Gene3D" id="1.20.1740.10">
    <property type="entry name" value="Amino acid/polyamine transporter I"/>
    <property type="match status" value="1"/>
</dbReference>
<evidence type="ECO:0000256" key="4">
    <source>
        <dbReference type="ARBA" id="ARBA00022692"/>
    </source>
</evidence>
<feature type="transmembrane region" description="Helical" evidence="8">
    <location>
        <begin position="20"/>
        <end position="43"/>
    </location>
</feature>
<sequence>MSSTSTDETRLQRGLTSAQVSMIGLSGALGTGLFLGSGSMIGVAGPGVILSYTLTGLLSLVVVWALAEMTVVHPVAGGFGAVAHGYLGPLGGWLMRWNAAIVLCIAVGAEVVATGTYLTWWWPQLGVGLGTVLSSVVIILINMATVKAYGHSEYWFSIIKVAMVVLFIALGVVLIFFGLPGTAAIGTGNLTQGKGWAGFAPAGLGGILTAAVMGIFSFGGVESVSVAAAESANPGRDVPRAARAMILRLVLFYIGAVAIVVTLQPWQKTAAGSGGVTESPFVTVLSLVNVPHAADVMNFVLITAALSSANGCLYGSARMLHSLASDGLAPRVFARTSRQGAPRLAVTLATLGMVVASVLAITRPDDAFMALFGILVFGTLFTWLMVCVLFIVFRRTRARLGLPDSPARMIGGVGPATLALVVIVACFVKLASIKGLSIALPAGLPYVAVLLALGLVVTRRVRSAGSVLDDELASR</sequence>
<proteinExistence type="inferred from homology"/>
<comment type="similarity">
    <text evidence="2">Belongs to the amino acid-polyamine-organocation (APC) superfamily. Amino acid transporter (AAT) (TC 2.A.3.1) family.</text>
</comment>
<dbReference type="PROSITE" id="PS00218">
    <property type="entry name" value="AMINO_ACID_PERMEASE_1"/>
    <property type="match status" value="1"/>
</dbReference>
<evidence type="ECO:0000313" key="10">
    <source>
        <dbReference type="EMBL" id="SJN20282.1"/>
    </source>
</evidence>
<keyword evidence="7 8" id="KW-0472">Membrane</keyword>
<dbReference type="PANTHER" id="PTHR43495">
    <property type="entry name" value="GABA PERMEASE"/>
    <property type="match status" value="1"/>
</dbReference>
<feature type="transmembrane region" description="Helical" evidence="8">
    <location>
        <begin position="49"/>
        <end position="67"/>
    </location>
</feature>
<dbReference type="PIRSF" id="PIRSF006060">
    <property type="entry name" value="AA_transporter"/>
    <property type="match status" value="1"/>
</dbReference>
<feature type="transmembrane region" description="Helical" evidence="8">
    <location>
        <begin position="245"/>
        <end position="266"/>
    </location>
</feature>
<dbReference type="RefSeq" id="WP_094763582.1">
    <property type="nucleotide sequence ID" value="NZ_FUKQ01000010.1"/>
</dbReference>
<dbReference type="GO" id="GO:0006865">
    <property type="term" value="P:amino acid transport"/>
    <property type="evidence" value="ECO:0007669"/>
    <property type="project" value="UniProtKB-KW"/>
</dbReference>
<evidence type="ECO:0000259" key="9">
    <source>
        <dbReference type="Pfam" id="PF00324"/>
    </source>
</evidence>
<evidence type="ECO:0000313" key="11">
    <source>
        <dbReference type="Proteomes" id="UP000188342"/>
    </source>
</evidence>
<evidence type="ECO:0000256" key="5">
    <source>
        <dbReference type="ARBA" id="ARBA00022970"/>
    </source>
</evidence>
<feature type="transmembrane region" description="Helical" evidence="8">
    <location>
        <begin position="126"/>
        <end position="146"/>
    </location>
</feature>
<feature type="transmembrane region" description="Helical" evidence="8">
    <location>
        <begin position="296"/>
        <end position="320"/>
    </location>
</feature>
<dbReference type="GO" id="GO:0055085">
    <property type="term" value="P:transmembrane transport"/>
    <property type="evidence" value="ECO:0007669"/>
    <property type="project" value="InterPro"/>
</dbReference>
<feature type="transmembrane region" description="Helical" evidence="8">
    <location>
        <begin position="341"/>
        <end position="361"/>
    </location>
</feature>
<evidence type="ECO:0000256" key="3">
    <source>
        <dbReference type="ARBA" id="ARBA00022448"/>
    </source>
</evidence>
<dbReference type="InterPro" id="IPR004841">
    <property type="entry name" value="AA-permease/SLC12A_dom"/>
</dbReference>
<gene>
    <name evidence="10" type="ORF">FM114_02285</name>
</gene>
<keyword evidence="3" id="KW-0813">Transport</keyword>
<name>A0A1R4IK65_9ACTN</name>
<dbReference type="GO" id="GO:0016020">
    <property type="term" value="C:membrane"/>
    <property type="evidence" value="ECO:0007669"/>
    <property type="project" value="UniProtKB-SubCell"/>
</dbReference>
<keyword evidence="6 8" id="KW-1133">Transmembrane helix</keyword>
<accession>A0A1R4IK65</accession>
<keyword evidence="5" id="KW-0029">Amino-acid transport</keyword>
<feature type="transmembrane region" description="Helical" evidence="8">
    <location>
        <begin position="158"/>
        <end position="179"/>
    </location>
</feature>
<keyword evidence="11" id="KW-1185">Reference proteome</keyword>
<dbReference type="Proteomes" id="UP000188342">
    <property type="component" value="Unassembled WGS sequence"/>
</dbReference>
<reference evidence="10 11" key="1">
    <citation type="submission" date="2017-02" db="EMBL/GenBank/DDBJ databases">
        <authorList>
            <person name="Peterson S.W."/>
        </authorList>
    </citation>
    <scope>NUCLEOTIDE SEQUENCE [LARGE SCALE GENOMIC DNA]</scope>
    <source>
        <strain evidence="10 11">LSP_Lj1</strain>
    </source>
</reference>
<dbReference type="PANTHER" id="PTHR43495:SF5">
    <property type="entry name" value="GAMMA-AMINOBUTYRIC ACID PERMEASE"/>
    <property type="match status" value="1"/>
</dbReference>
<feature type="transmembrane region" description="Helical" evidence="8">
    <location>
        <begin position="438"/>
        <end position="457"/>
    </location>
</feature>
<feature type="transmembrane region" description="Helical" evidence="8">
    <location>
        <begin position="199"/>
        <end position="224"/>
    </location>
</feature>
<dbReference type="OrthoDB" id="5297508at2"/>
<evidence type="ECO:0000256" key="7">
    <source>
        <dbReference type="ARBA" id="ARBA00023136"/>
    </source>
</evidence>
<protein>
    <submittedName>
        <fullName evidence="10">Amino acid permease</fullName>
    </submittedName>
</protein>
<dbReference type="InterPro" id="IPR004840">
    <property type="entry name" value="Amino_acid_permease_CS"/>
</dbReference>
<feature type="domain" description="Amino acid permease/ SLC12A" evidence="9">
    <location>
        <begin position="20"/>
        <end position="431"/>
    </location>
</feature>
<feature type="transmembrane region" description="Helical" evidence="8">
    <location>
        <begin position="99"/>
        <end position="120"/>
    </location>
</feature>
<dbReference type="FunFam" id="1.20.1740.10:FF:000001">
    <property type="entry name" value="Amino acid permease"/>
    <property type="match status" value="1"/>
</dbReference>
<evidence type="ECO:0000256" key="8">
    <source>
        <dbReference type="SAM" id="Phobius"/>
    </source>
</evidence>